<dbReference type="GO" id="GO:0016998">
    <property type="term" value="P:cell wall macromolecule catabolic process"/>
    <property type="evidence" value="ECO:0007669"/>
    <property type="project" value="InterPro"/>
</dbReference>
<dbReference type="SUPFAM" id="SSF51445">
    <property type="entry name" value="(Trans)glycosidases"/>
    <property type="match status" value="1"/>
</dbReference>
<dbReference type="Gene3D" id="3.20.20.80">
    <property type="entry name" value="Glycosidases"/>
    <property type="match status" value="1"/>
</dbReference>
<evidence type="ECO:0000256" key="3">
    <source>
        <dbReference type="SAM" id="SignalP"/>
    </source>
</evidence>
<accession>A0A3P7K833</accession>
<dbReference type="PROSITE" id="PS51904">
    <property type="entry name" value="GLYCOSYL_HYDROL_F25_2"/>
    <property type="match status" value="1"/>
</dbReference>
<comment type="similarity">
    <text evidence="1">Belongs to the glycosyl hydrolase 25 family.</text>
</comment>
<name>A0A3P7K833_STRVU</name>
<dbReference type="GO" id="GO:0045087">
    <property type="term" value="P:innate immune response"/>
    <property type="evidence" value="ECO:0007669"/>
    <property type="project" value="TreeGrafter"/>
</dbReference>
<feature type="signal peptide" evidence="3">
    <location>
        <begin position="1"/>
        <end position="16"/>
    </location>
</feature>
<proteinExistence type="inferred from homology"/>
<keyword evidence="2 3" id="KW-0732">Signal</keyword>
<evidence type="ECO:0000313" key="4">
    <source>
        <dbReference type="EMBL" id="VDM84537.1"/>
    </source>
</evidence>
<protein>
    <recommendedName>
        <fullName evidence="6">Lysozyme</fullName>
    </recommendedName>
</protein>
<sequence>MQIIFILSALLATCIAKSVPLLNLTANYGYTYAYALDLAVPAPFNTYVCIKSHGYSTVFVRGYDPTGHGRFDVNAVNNIRNANQAGLGTEVFMTPQPFSSKRGGAQFKELFDNLRYNNIQVRTVWLQVTSPVNWGSDAQRNINLINDIIITANSCGVVVGFYTNAYDWSQITRNANLEGAMLWWASIGWS</sequence>
<evidence type="ECO:0008006" key="6">
    <source>
        <dbReference type="Google" id="ProtNLM"/>
    </source>
</evidence>
<organism evidence="4 5">
    <name type="scientific">Strongylus vulgaris</name>
    <name type="common">Blood worm</name>
    <dbReference type="NCBI Taxonomy" id="40348"/>
    <lineage>
        <taxon>Eukaryota</taxon>
        <taxon>Metazoa</taxon>
        <taxon>Ecdysozoa</taxon>
        <taxon>Nematoda</taxon>
        <taxon>Chromadorea</taxon>
        <taxon>Rhabditida</taxon>
        <taxon>Rhabditina</taxon>
        <taxon>Rhabditomorpha</taxon>
        <taxon>Strongyloidea</taxon>
        <taxon>Strongylidae</taxon>
        <taxon>Strongylus</taxon>
    </lineage>
</organism>
<evidence type="ECO:0000313" key="5">
    <source>
        <dbReference type="Proteomes" id="UP000270094"/>
    </source>
</evidence>
<dbReference type="GO" id="GO:0003796">
    <property type="term" value="F:lysozyme activity"/>
    <property type="evidence" value="ECO:0007669"/>
    <property type="project" value="InterPro"/>
</dbReference>
<dbReference type="InterPro" id="IPR002053">
    <property type="entry name" value="Glyco_hydro_25"/>
</dbReference>
<dbReference type="PANTHER" id="PTHR23208:SF36">
    <property type="entry name" value="LYSOZYME-RELATED"/>
    <property type="match status" value="1"/>
</dbReference>
<dbReference type="Proteomes" id="UP000270094">
    <property type="component" value="Unassembled WGS sequence"/>
</dbReference>
<reference evidence="4 5" key="1">
    <citation type="submission" date="2018-11" db="EMBL/GenBank/DDBJ databases">
        <authorList>
            <consortium name="Pathogen Informatics"/>
        </authorList>
    </citation>
    <scope>NUCLEOTIDE SEQUENCE [LARGE SCALE GENOMIC DNA]</scope>
</reference>
<dbReference type="EMBL" id="UYYB01130899">
    <property type="protein sequence ID" value="VDM84537.1"/>
    <property type="molecule type" value="Genomic_DNA"/>
</dbReference>
<keyword evidence="5" id="KW-1185">Reference proteome</keyword>
<dbReference type="PANTHER" id="PTHR23208">
    <property type="entry name" value="LYSOZYME PROTEIN"/>
    <property type="match status" value="1"/>
</dbReference>
<feature type="chain" id="PRO_5018105551" description="Lysozyme" evidence="3">
    <location>
        <begin position="17"/>
        <end position="190"/>
    </location>
</feature>
<dbReference type="InterPro" id="IPR017853">
    <property type="entry name" value="GH"/>
</dbReference>
<dbReference type="AlphaFoldDB" id="A0A3P7K833"/>
<dbReference type="InterPro" id="IPR051595">
    <property type="entry name" value="GH25_Enzymes"/>
</dbReference>
<gene>
    <name evidence="4" type="ORF">SVUK_LOCUS19535</name>
</gene>
<dbReference type="GO" id="GO:0009253">
    <property type="term" value="P:peptidoglycan catabolic process"/>
    <property type="evidence" value="ECO:0007669"/>
    <property type="project" value="InterPro"/>
</dbReference>
<evidence type="ECO:0000256" key="1">
    <source>
        <dbReference type="ARBA" id="ARBA00010646"/>
    </source>
</evidence>
<dbReference type="GO" id="GO:0007165">
    <property type="term" value="P:signal transduction"/>
    <property type="evidence" value="ECO:0007669"/>
    <property type="project" value="TreeGrafter"/>
</dbReference>
<evidence type="ECO:0000256" key="2">
    <source>
        <dbReference type="ARBA" id="ARBA00022729"/>
    </source>
</evidence>
<dbReference type="OrthoDB" id="25039at2759"/>